<evidence type="ECO:0000313" key="7">
    <source>
        <dbReference type="Proteomes" id="UP000616114"/>
    </source>
</evidence>
<dbReference type="Pfam" id="PF13416">
    <property type="entry name" value="SBP_bac_8"/>
    <property type="match status" value="1"/>
</dbReference>
<evidence type="ECO:0000256" key="4">
    <source>
        <dbReference type="ARBA" id="ARBA00022764"/>
    </source>
</evidence>
<gene>
    <name evidence="6" type="ORF">GCM10011333_05400</name>
</gene>
<dbReference type="SUPFAM" id="SSF53850">
    <property type="entry name" value="Periplasmic binding protein-like II"/>
    <property type="match status" value="1"/>
</dbReference>
<accession>A0A8J2XK04</accession>
<organism evidence="6 7">
    <name type="scientific">Sediminivirga luteola</name>
    <dbReference type="NCBI Taxonomy" id="1774748"/>
    <lineage>
        <taxon>Bacteria</taxon>
        <taxon>Bacillati</taxon>
        <taxon>Actinomycetota</taxon>
        <taxon>Actinomycetes</taxon>
        <taxon>Micrococcales</taxon>
        <taxon>Brevibacteriaceae</taxon>
        <taxon>Sediminivirga</taxon>
    </lineage>
</organism>
<dbReference type="PANTHER" id="PTHR30006:SF3">
    <property type="entry name" value="THIAMINE-BINDING PERIPLASMIC PROTEIN"/>
    <property type="match status" value="1"/>
</dbReference>
<dbReference type="InterPro" id="IPR006059">
    <property type="entry name" value="SBP"/>
</dbReference>
<dbReference type="AlphaFoldDB" id="A0A8J2XK04"/>
<keyword evidence="4" id="KW-0574">Periplasm</keyword>
<proteinExistence type="predicted"/>
<name>A0A8J2XK04_9MICO</name>
<dbReference type="GO" id="GO:0015888">
    <property type="term" value="P:thiamine transport"/>
    <property type="evidence" value="ECO:0007669"/>
    <property type="project" value="TreeGrafter"/>
</dbReference>
<reference evidence="6" key="1">
    <citation type="journal article" date="2014" name="Int. J. Syst. Evol. Microbiol.">
        <title>Complete genome sequence of Corynebacterium casei LMG S-19264T (=DSM 44701T), isolated from a smear-ripened cheese.</title>
        <authorList>
            <consortium name="US DOE Joint Genome Institute (JGI-PGF)"/>
            <person name="Walter F."/>
            <person name="Albersmeier A."/>
            <person name="Kalinowski J."/>
            <person name="Ruckert C."/>
        </authorList>
    </citation>
    <scope>NUCLEOTIDE SEQUENCE</scope>
    <source>
        <strain evidence="6">CGMCC 1.12785</strain>
    </source>
</reference>
<dbReference type="RefSeq" id="WP_188549380.1">
    <property type="nucleotide sequence ID" value="NZ_BMFY01000002.1"/>
</dbReference>
<sequence length="346" mass="37698">MRSTTKILALSATAALALSGCGGGGGESGDGSQLTFASYGSEYQDAQNDSLLTPWAEEAGVTVTNDSPTSYPRIAQMVDAGQVTWDVVDTEPFYPVANCGTYVEELDFSNIDTSQFPEGTWSDCSIPFAQYATIMVYDAEQFAQAPQDFEAFFDVEAYPGTRLVPNWAGGGALEVALLADGVAPEELYPLDLDRAFAKLDTIRDHLQFWDTSSESQQALEDGTVDLALVWSGRAYEAELNGSTFEPVWQDALLAWASLSIIKDSPNLEAAQSLIEYAAQAEPQARFAERQPYSPANLEAQPELDEVQEKYNVAAPEVQDQAIVTDVQYWADHNDEANEAWTAWSTS</sequence>
<keyword evidence="2" id="KW-0813">Transport</keyword>
<dbReference type="Gene3D" id="3.40.190.10">
    <property type="entry name" value="Periplasmic binding protein-like II"/>
    <property type="match status" value="2"/>
</dbReference>
<protein>
    <submittedName>
        <fullName evidence="6">ABC transporter</fullName>
    </submittedName>
</protein>
<keyword evidence="7" id="KW-1185">Reference proteome</keyword>
<dbReference type="CDD" id="cd13589">
    <property type="entry name" value="PBP2_polyamine_RpCGA009"/>
    <property type="match status" value="1"/>
</dbReference>
<dbReference type="GO" id="GO:0030975">
    <property type="term" value="F:thiamine binding"/>
    <property type="evidence" value="ECO:0007669"/>
    <property type="project" value="TreeGrafter"/>
</dbReference>
<dbReference type="GO" id="GO:0030288">
    <property type="term" value="C:outer membrane-bounded periplasmic space"/>
    <property type="evidence" value="ECO:0007669"/>
    <property type="project" value="TreeGrafter"/>
</dbReference>
<comment type="subcellular location">
    <subcellularLocation>
        <location evidence="1">Periplasm</location>
    </subcellularLocation>
</comment>
<dbReference type="PROSITE" id="PS51257">
    <property type="entry name" value="PROKAR_LIPOPROTEIN"/>
    <property type="match status" value="1"/>
</dbReference>
<feature type="chain" id="PRO_5035234575" evidence="5">
    <location>
        <begin position="18"/>
        <end position="346"/>
    </location>
</feature>
<evidence type="ECO:0000313" key="6">
    <source>
        <dbReference type="EMBL" id="GGA05429.1"/>
    </source>
</evidence>
<dbReference type="Proteomes" id="UP000616114">
    <property type="component" value="Unassembled WGS sequence"/>
</dbReference>
<evidence type="ECO:0000256" key="3">
    <source>
        <dbReference type="ARBA" id="ARBA00022729"/>
    </source>
</evidence>
<feature type="signal peptide" evidence="5">
    <location>
        <begin position="1"/>
        <end position="17"/>
    </location>
</feature>
<dbReference type="EMBL" id="BMFY01000002">
    <property type="protein sequence ID" value="GGA05429.1"/>
    <property type="molecule type" value="Genomic_DNA"/>
</dbReference>
<dbReference type="GO" id="GO:0030976">
    <property type="term" value="F:thiamine pyrophosphate binding"/>
    <property type="evidence" value="ECO:0007669"/>
    <property type="project" value="TreeGrafter"/>
</dbReference>
<evidence type="ECO:0000256" key="1">
    <source>
        <dbReference type="ARBA" id="ARBA00004418"/>
    </source>
</evidence>
<evidence type="ECO:0000256" key="2">
    <source>
        <dbReference type="ARBA" id="ARBA00022448"/>
    </source>
</evidence>
<evidence type="ECO:0000256" key="5">
    <source>
        <dbReference type="SAM" id="SignalP"/>
    </source>
</evidence>
<reference evidence="6" key="2">
    <citation type="submission" date="2020-09" db="EMBL/GenBank/DDBJ databases">
        <authorList>
            <person name="Sun Q."/>
            <person name="Zhou Y."/>
        </authorList>
    </citation>
    <scope>NUCLEOTIDE SEQUENCE</scope>
    <source>
        <strain evidence="6">CGMCC 1.12785</strain>
    </source>
</reference>
<dbReference type="PANTHER" id="PTHR30006">
    <property type="entry name" value="THIAMINE-BINDING PERIPLASMIC PROTEIN-RELATED"/>
    <property type="match status" value="1"/>
</dbReference>
<comment type="caution">
    <text evidence="6">The sequence shown here is derived from an EMBL/GenBank/DDBJ whole genome shotgun (WGS) entry which is preliminary data.</text>
</comment>
<keyword evidence="3 5" id="KW-0732">Signal</keyword>